<feature type="domain" description="PH" evidence="2">
    <location>
        <begin position="1"/>
        <end position="112"/>
    </location>
</feature>
<protein>
    <recommendedName>
        <fullName evidence="2">PH domain-containing protein</fullName>
    </recommendedName>
</protein>
<dbReference type="SUPFAM" id="SSF50729">
    <property type="entry name" value="PH domain-like"/>
    <property type="match status" value="1"/>
</dbReference>
<dbReference type="Pfam" id="PF15410">
    <property type="entry name" value="PH_9"/>
    <property type="match status" value="1"/>
</dbReference>
<evidence type="ECO:0000256" key="1">
    <source>
        <dbReference type="SAM" id="MobiDB-lite"/>
    </source>
</evidence>
<dbReference type="Proteomes" id="UP000780801">
    <property type="component" value="Unassembled WGS sequence"/>
</dbReference>
<dbReference type="PROSITE" id="PS50003">
    <property type="entry name" value="PH_DOMAIN"/>
    <property type="match status" value="1"/>
</dbReference>
<dbReference type="EMBL" id="JAABOA010002705">
    <property type="protein sequence ID" value="KAF9579512.1"/>
    <property type="molecule type" value="Genomic_DNA"/>
</dbReference>
<dbReference type="InterPro" id="IPR011993">
    <property type="entry name" value="PH-like_dom_sf"/>
</dbReference>
<dbReference type="InterPro" id="IPR001849">
    <property type="entry name" value="PH_domain"/>
</dbReference>
<accession>A0A9P6FQF9</accession>
<sequence length="410" mass="43972">GILHRKHLLERADKKAQNRSWKQLLVVVDPENGTLSMFRADGALGQAFEEQGILFDEIRLQHTITQSMPAGYSASRPNVFVVQLQSGAVYLFQTKTLKERDAWTKACNYWAARTSKEPLPGVSSSSLSSSYSSNGMGHSNTMSSITSVSTTSTSGATMSTTNLNGNGSGASLAVPAAAAVSNGTESEIEDDRRSVNTSNSFLNHPPPSSQVVTPLPAAFTGNSSGIGNMGSGIGYNFGQSGIGSGRSASIKSSKSSHGAGNGAVVPLGDRVVLFDWAAPMPTMSLSTLSEEDQLAGLKRYLEELSSDLDVHSAHNEPMTRLFLPKTQNYTKAFNNWEGKRGYLTTEMVKYHTYIESLEQAIELYPREPETSETDKVQVRSPEMDSVDGVTAAAAATGLEEQGRMEEPQLA</sequence>
<feature type="compositionally biased region" description="Basic and acidic residues" evidence="1">
    <location>
        <begin position="400"/>
        <end position="410"/>
    </location>
</feature>
<dbReference type="AlphaFoldDB" id="A0A9P6FQF9"/>
<comment type="caution">
    <text evidence="3">The sequence shown here is derived from an EMBL/GenBank/DDBJ whole genome shotgun (WGS) entry which is preliminary data.</text>
</comment>
<keyword evidence="4" id="KW-1185">Reference proteome</keyword>
<dbReference type="InterPro" id="IPR041681">
    <property type="entry name" value="PH_9"/>
</dbReference>
<name>A0A9P6FQF9_9FUNG</name>
<reference evidence="3" key="1">
    <citation type="journal article" date="2020" name="Fungal Divers.">
        <title>Resolving the Mortierellaceae phylogeny through synthesis of multi-gene phylogenetics and phylogenomics.</title>
        <authorList>
            <person name="Vandepol N."/>
            <person name="Liber J."/>
            <person name="Desiro A."/>
            <person name="Na H."/>
            <person name="Kennedy M."/>
            <person name="Barry K."/>
            <person name="Grigoriev I.V."/>
            <person name="Miller A.N."/>
            <person name="O'Donnell K."/>
            <person name="Stajich J.E."/>
            <person name="Bonito G."/>
        </authorList>
    </citation>
    <scope>NUCLEOTIDE SEQUENCE</scope>
    <source>
        <strain evidence="3">KOD1015</strain>
    </source>
</reference>
<organism evidence="3 4">
    <name type="scientific">Lunasporangiospora selenospora</name>
    <dbReference type="NCBI Taxonomy" id="979761"/>
    <lineage>
        <taxon>Eukaryota</taxon>
        <taxon>Fungi</taxon>
        <taxon>Fungi incertae sedis</taxon>
        <taxon>Mucoromycota</taxon>
        <taxon>Mortierellomycotina</taxon>
        <taxon>Mortierellomycetes</taxon>
        <taxon>Mortierellales</taxon>
        <taxon>Mortierellaceae</taxon>
        <taxon>Lunasporangiospora</taxon>
    </lineage>
</organism>
<evidence type="ECO:0000259" key="2">
    <source>
        <dbReference type="PROSITE" id="PS50003"/>
    </source>
</evidence>
<dbReference type="Gene3D" id="2.30.29.30">
    <property type="entry name" value="Pleckstrin-homology domain (PH domain)/Phosphotyrosine-binding domain (PTB)"/>
    <property type="match status" value="1"/>
</dbReference>
<feature type="non-terminal residue" evidence="3">
    <location>
        <position position="1"/>
    </location>
</feature>
<feature type="compositionally biased region" description="Basic and acidic residues" evidence="1">
    <location>
        <begin position="365"/>
        <end position="377"/>
    </location>
</feature>
<evidence type="ECO:0000313" key="3">
    <source>
        <dbReference type="EMBL" id="KAF9579512.1"/>
    </source>
</evidence>
<evidence type="ECO:0000313" key="4">
    <source>
        <dbReference type="Proteomes" id="UP000780801"/>
    </source>
</evidence>
<proteinExistence type="predicted"/>
<dbReference type="OrthoDB" id="2157641at2759"/>
<gene>
    <name evidence="3" type="ORF">BGW38_004199</name>
</gene>
<feature type="region of interest" description="Disordered" evidence="1">
    <location>
        <begin position="365"/>
        <end position="410"/>
    </location>
</feature>